<dbReference type="EMBL" id="KV417301">
    <property type="protein sequence ID" value="KZO93438.1"/>
    <property type="molecule type" value="Genomic_DNA"/>
</dbReference>
<evidence type="ECO:0000313" key="3">
    <source>
        <dbReference type="Proteomes" id="UP000076738"/>
    </source>
</evidence>
<sequence>MAPRRPGIRASEAPSDASKSRTARGRAERAERRATVAPPVKKPAPRKKAPKAAAATAVPDTPATNELIDDIFGEDQERLSDSDAPATGAGKVTASKAASVKAASAAPAGDEDDAVGEKSPQGNIEGDGDDGGDDGDDDDDAEKDIGGGGVIAGKQSGADKSKAVPVEEPFEDDEGDDEGEGEDELDKADSRRHELTRLVPRKADDRKEWEKKPGPLKELRRGGADLARDFPAVLAKFDKAVVKYMKPGVQAIWAAANPGENFTVGPPKGVETMETGDDVRAKGKSAVVVDRSQSFESDSDDERAAQAEKARKAAESLRRKEQLDKLLLDRSAEKAKKAAEEKRAEIQKAMAEKEKLRAEKRKAEAEALRRAEAHLAALKAKAAETVIELSSDDGVAPSAKVVTKAAPKAHIGAPPKSGKKSPAAVPQEYLDDDDEPVVGKGKAVEVGKRSTRAPFVAREPLNDVPCNQCHSRGRPCNGGVHYLMPPRPTPVDEDDDNDGKNSKKTGKKVVDMRTPDQKTGRICEQCRYKGERNGCSFFRADGKRGRTVNKDGQEENDGSKKGKVEHVEEDVIFGLDDPQNTYVKKSLPLIDVVNRIAHDVDFFRGALASIQINCDSVIEVLNGYDLDDEMVPALLTTSSKLAAPGDVLYIIQPRTYEAEAPLIVAEPPKNTKKRNAPEVHPNAEAGPSKKPRTAH</sequence>
<feature type="compositionally biased region" description="Basic and acidic residues" evidence="1">
    <location>
        <begin position="187"/>
        <end position="223"/>
    </location>
</feature>
<feature type="compositionally biased region" description="Acidic residues" evidence="1">
    <location>
        <begin position="126"/>
        <end position="142"/>
    </location>
</feature>
<dbReference type="Proteomes" id="UP000076738">
    <property type="component" value="Unassembled WGS sequence"/>
</dbReference>
<organism evidence="2 3">
    <name type="scientific">Calocera viscosa (strain TUFC12733)</name>
    <dbReference type="NCBI Taxonomy" id="1330018"/>
    <lineage>
        <taxon>Eukaryota</taxon>
        <taxon>Fungi</taxon>
        <taxon>Dikarya</taxon>
        <taxon>Basidiomycota</taxon>
        <taxon>Agaricomycotina</taxon>
        <taxon>Dacrymycetes</taxon>
        <taxon>Dacrymycetales</taxon>
        <taxon>Dacrymycetaceae</taxon>
        <taxon>Calocera</taxon>
    </lineage>
</organism>
<feature type="compositionally biased region" description="Basic and acidic residues" evidence="1">
    <location>
        <begin position="302"/>
        <end position="319"/>
    </location>
</feature>
<dbReference type="AlphaFoldDB" id="A0A167JBZ1"/>
<feature type="region of interest" description="Disordered" evidence="1">
    <location>
        <begin position="661"/>
        <end position="695"/>
    </location>
</feature>
<name>A0A167JBZ1_CALVF</name>
<protein>
    <submittedName>
        <fullName evidence="2">Uncharacterized protein</fullName>
    </submittedName>
</protein>
<feature type="region of interest" description="Disordered" evidence="1">
    <location>
        <begin position="406"/>
        <end position="449"/>
    </location>
</feature>
<keyword evidence="3" id="KW-1185">Reference proteome</keyword>
<feature type="compositionally biased region" description="Low complexity" evidence="1">
    <location>
        <begin position="51"/>
        <end position="64"/>
    </location>
</feature>
<feature type="compositionally biased region" description="Low complexity" evidence="1">
    <location>
        <begin position="86"/>
        <end position="108"/>
    </location>
</feature>
<feature type="compositionally biased region" description="Acidic residues" evidence="1">
    <location>
        <begin position="168"/>
        <end position="186"/>
    </location>
</feature>
<evidence type="ECO:0000256" key="1">
    <source>
        <dbReference type="SAM" id="MobiDB-lite"/>
    </source>
</evidence>
<evidence type="ECO:0000313" key="2">
    <source>
        <dbReference type="EMBL" id="KZO93438.1"/>
    </source>
</evidence>
<feature type="region of interest" description="Disordered" evidence="1">
    <location>
        <begin position="258"/>
        <end position="319"/>
    </location>
</feature>
<reference evidence="2 3" key="1">
    <citation type="journal article" date="2016" name="Mol. Biol. Evol.">
        <title>Comparative Genomics of Early-Diverging Mushroom-Forming Fungi Provides Insights into the Origins of Lignocellulose Decay Capabilities.</title>
        <authorList>
            <person name="Nagy L.G."/>
            <person name="Riley R."/>
            <person name="Tritt A."/>
            <person name="Adam C."/>
            <person name="Daum C."/>
            <person name="Floudas D."/>
            <person name="Sun H."/>
            <person name="Yadav J.S."/>
            <person name="Pangilinan J."/>
            <person name="Larsson K.H."/>
            <person name="Matsuura K."/>
            <person name="Barry K."/>
            <person name="Labutti K."/>
            <person name="Kuo R."/>
            <person name="Ohm R.A."/>
            <person name="Bhattacharya S.S."/>
            <person name="Shirouzu T."/>
            <person name="Yoshinaga Y."/>
            <person name="Martin F.M."/>
            <person name="Grigoriev I.V."/>
            <person name="Hibbett D.S."/>
        </authorList>
    </citation>
    <scope>NUCLEOTIDE SEQUENCE [LARGE SCALE GENOMIC DNA]</scope>
    <source>
        <strain evidence="2 3">TUFC12733</strain>
    </source>
</reference>
<feature type="region of interest" description="Disordered" evidence="1">
    <location>
        <begin position="485"/>
        <end position="516"/>
    </location>
</feature>
<feature type="compositionally biased region" description="Basic and acidic residues" evidence="1">
    <location>
        <begin position="25"/>
        <end position="34"/>
    </location>
</feature>
<feature type="region of interest" description="Disordered" evidence="1">
    <location>
        <begin position="543"/>
        <end position="562"/>
    </location>
</feature>
<accession>A0A167JBZ1</accession>
<proteinExistence type="predicted"/>
<feature type="region of interest" description="Disordered" evidence="1">
    <location>
        <begin position="1"/>
        <end position="223"/>
    </location>
</feature>
<gene>
    <name evidence="2" type="ORF">CALVIDRAFT_566444</name>
</gene>